<keyword evidence="1" id="KW-0812">Transmembrane</keyword>
<evidence type="ECO:0000313" key="2">
    <source>
        <dbReference type="EMBL" id="CAH7667931.1"/>
    </source>
</evidence>
<protein>
    <submittedName>
        <fullName evidence="2">Expressed protein</fullName>
    </submittedName>
</protein>
<name>A0AAV0AJB9_PHAPC</name>
<comment type="caution">
    <text evidence="2">The sequence shown here is derived from an EMBL/GenBank/DDBJ whole genome shotgun (WGS) entry which is preliminary data.</text>
</comment>
<sequence length="62" mass="7138">MFSVAYVVGSVKRTTCLFSPSKINFYFSHLYFLFFILHESLFFSANQARQTLFSSPQSITAN</sequence>
<gene>
    <name evidence="2" type="ORF">PPACK8108_LOCUS2373</name>
</gene>
<dbReference type="EMBL" id="CALTRL010000399">
    <property type="protein sequence ID" value="CAH7667931.1"/>
    <property type="molecule type" value="Genomic_DNA"/>
</dbReference>
<reference evidence="2" key="1">
    <citation type="submission" date="2022-06" db="EMBL/GenBank/DDBJ databases">
        <authorList>
            <consortium name="SYNGENTA / RWTH Aachen University"/>
        </authorList>
    </citation>
    <scope>NUCLEOTIDE SEQUENCE</scope>
</reference>
<dbReference type="AlphaFoldDB" id="A0AAV0AJB9"/>
<keyword evidence="3" id="KW-1185">Reference proteome</keyword>
<feature type="transmembrane region" description="Helical" evidence="1">
    <location>
        <begin position="23"/>
        <end position="43"/>
    </location>
</feature>
<proteinExistence type="predicted"/>
<keyword evidence="1" id="KW-1133">Transmembrane helix</keyword>
<organism evidence="2 3">
    <name type="scientific">Phakopsora pachyrhizi</name>
    <name type="common">Asian soybean rust disease fungus</name>
    <dbReference type="NCBI Taxonomy" id="170000"/>
    <lineage>
        <taxon>Eukaryota</taxon>
        <taxon>Fungi</taxon>
        <taxon>Dikarya</taxon>
        <taxon>Basidiomycota</taxon>
        <taxon>Pucciniomycotina</taxon>
        <taxon>Pucciniomycetes</taxon>
        <taxon>Pucciniales</taxon>
        <taxon>Phakopsoraceae</taxon>
        <taxon>Phakopsora</taxon>
    </lineage>
</organism>
<evidence type="ECO:0000256" key="1">
    <source>
        <dbReference type="SAM" id="Phobius"/>
    </source>
</evidence>
<dbReference type="Proteomes" id="UP001153365">
    <property type="component" value="Unassembled WGS sequence"/>
</dbReference>
<keyword evidence="1" id="KW-0472">Membrane</keyword>
<evidence type="ECO:0000313" key="3">
    <source>
        <dbReference type="Proteomes" id="UP001153365"/>
    </source>
</evidence>
<accession>A0AAV0AJB9</accession>